<comment type="caution">
    <text evidence="2">The sequence shown here is derived from an EMBL/GenBank/DDBJ whole genome shotgun (WGS) entry which is preliminary data.</text>
</comment>
<dbReference type="Proteomes" id="UP000824028">
    <property type="component" value="Unassembled WGS sequence"/>
</dbReference>
<dbReference type="EMBL" id="DXBX01000023">
    <property type="protein sequence ID" value="HIZ32491.1"/>
    <property type="molecule type" value="Genomic_DNA"/>
</dbReference>
<evidence type="ECO:0000256" key="1">
    <source>
        <dbReference type="SAM" id="SignalP"/>
    </source>
</evidence>
<protein>
    <recommendedName>
        <fullName evidence="4">Lipoprotein</fullName>
    </recommendedName>
</protein>
<evidence type="ECO:0000313" key="2">
    <source>
        <dbReference type="EMBL" id="HIZ32491.1"/>
    </source>
</evidence>
<evidence type="ECO:0008006" key="4">
    <source>
        <dbReference type="Google" id="ProtNLM"/>
    </source>
</evidence>
<dbReference type="AlphaFoldDB" id="A0A9D2E7Z8"/>
<evidence type="ECO:0000313" key="3">
    <source>
        <dbReference type="Proteomes" id="UP000824028"/>
    </source>
</evidence>
<reference evidence="2" key="1">
    <citation type="journal article" date="2021" name="PeerJ">
        <title>Extensive microbial diversity within the chicken gut microbiome revealed by metagenomics and culture.</title>
        <authorList>
            <person name="Gilroy R."/>
            <person name="Ravi A."/>
            <person name="Getino M."/>
            <person name="Pursley I."/>
            <person name="Horton D.L."/>
            <person name="Alikhan N.F."/>
            <person name="Baker D."/>
            <person name="Gharbi K."/>
            <person name="Hall N."/>
            <person name="Watson M."/>
            <person name="Adriaenssens E.M."/>
            <person name="Foster-Nyarko E."/>
            <person name="Jarju S."/>
            <person name="Secka A."/>
            <person name="Antonio M."/>
            <person name="Oren A."/>
            <person name="Chaudhuri R.R."/>
            <person name="La Ragione R."/>
            <person name="Hildebrand F."/>
            <person name="Pallen M.J."/>
        </authorList>
    </citation>
    <scope>NUCLEOTIDE SEQUENCE</scope>
    <source>
        <strain evidence="2">ChiHjej9B8-1298</strain>
    </source>
</reference>
<reference evidence="2" key="2">
    <citation type="submission" date="2021-04" db="EMBL/GenBank/DDBJ databases">
        <authorList>
            <person name="Gilroy R."/>
        </authorList>
    </citation>
    <scope>NUCLEOTIDE SEQUENCE</scope>
    <source>
        <strain evidence="2">ChiHjej9B8-1298</strain>
    </source>
</reference>
<proteinExistence type="predicted"/>
<organism evidence="2 3">
    <name type="scientific">Candidatus Bacteroides merdigallinarum</name>
    <dbReference type="NCBI Taxonomy" id="2838473"/>
    <lineage>
        <taxon>Bacteria</taxon>
        <taxon>Pseudomonadati</taxon>
        <taxon>Bacteroidota</taxon>
        <taxon>Bacteroidia</taxon>
        <taxon>Bacteroidales</taxon>
        <taxon>Bacteroidaceae</taxon>
        <taxon>Bacteroides</taxon>
    </lineage>
</organism>
<dbReference type="InterPro" id="IPR009003">
    <property type="entry name" value="Peptidase_S1_PA"/>
</dbReference>
<feature type="chain" id="PRO_5039215114" description="Lipoprotein" evidence="1">
    <location>
        <begin position="25"/>
        <end position="318"/>
    </location>
</feature>
<sequence>MNNRRNQIIMKLMLLTICASMLTACEKSEKELYEACAAGLVYIEHNIYYEIRTGNEYFQYSPLTDEFYDYRDEEKEVRTYGTGAIVSEDGTILTSQSVVTASPIDRYAIRTKLLTELNNVRERLIARINHEVSYSDIAVLQHANNRIYAVETGNWEIIPHSEYWVKYVNLDTHNQIIAEATLREGQGDLPYVLLNLEDNIPNPYIFPLASQTSQNEGLFAKIEKLVKKGNELYIIGFEGTNELNTLHNMPTISAKFEDKSLEPSFISLPSGEAKGRNGNLIINGDGEIMGIIKETTDGAQGINLETINIILPKKEDKN</sequence>
<dbReference type="SUPFAM" id="SSF50494">
    <property type="entry name" value="Trypsin-like serine proteases"/>
    <property type="match status" value="2"/>
</dbReference>
<gene>
    <name evidence="2" type="ORF">H9814_02930</name>
</gene>
<feature type="signal peptide" evidence="1">
    <location>
        <begin position="1"/>
        <end position="24"/>
    </location>
</feature>
<keyword evidence="1" id="KW-0732">Signal</keyword>
<dbReference type="Gene3D" id="2.40.10.10">
    <property type="entry name" value="Trypsin-like serine proteases"/>
    <property type="match status" value="1"/>
</dbReference>
<dbReference type="PROSITE" id="PS51257">
    <property type="entry name" value="PROKAR_LIPOPROTEIN"/>
    <property type="match status" value="1"/>
</dbReference>
<dbReference type="InterPro" id="IPR043504">
    <property type="entry name" value="Peptidase_S1_PA_chymotrypsin"/>
</dbReference>
<accession>A0A9D2E7Z8</accession>
<name>A0A9D2E7Z8_9BACE</name>